<dbReference type="RefSeq" id="WP_119356551.1">
    <property type="nucleotide sequence ID" value="NZ_BJXM01000006.1"/>
</dbReference>
<sequence length="209" mass="23275">MKSVWKWSIGGLVSLALSACVPAPLGSGLYAPFVLGQDTVTAAPGQTVYASRTYDQHNWVLRTVFDSQGNILSRTVDDLGYTTGPTWSQQPDGILNDLLDERRCSFNEDETSRLLLYFYLRPLQLPPNWNVDLQAQEVLQCGPASRRFDFVPRSGRVTVVERPITTFYRLNYIIQVPQGASPGSYTLSLQPNDPHSGQSVTENIPVIVR</sequence>
<gene>
    <name evidence="1" type="ORF">Mgrana_01046</name>
</gene>
<dbReference type="Proteomes" id="UP000266178">
    <property type="component" value="Unassembled WGS sequence"/>
</dbReference>
<evidence type="ECO:0000313" key="2">
    <source>
        <dbReference type="Proteomes" id="UP000266178"/>
    </source>
</evidence>
<name>A0A399F8U2_9DEIN</name>
<proteinExistence type="predicted"/>
<dbReference type="AlphaFoldDB" id="A0A399F8U2"/>
<evidence type="ECO:0008006" key="3">
    <source>
        <dbReference type="Google" id="ProtNLM"/>
    </source>
</evidence>
<organism evidence="1 2">
    <name type="scientific">Meiothermus granaticius NBRC 107808</name>
    <dbReference type="NCBI Taxonomy" id="1227551"/>
    <lineage>
        <taxon>Bacteria</taxon>
        <taxon>Thermotogati</taxon>
        <taxon>Deinococcota</taxon>
        <taxon>Deinococci</taxon>
        <taxon>Thermales</taxon>
        <taxon>Thermaceae</taxon>
        <taxon>Meiothermus</taxon>
    </lineage>
</organism>
<dbReference type="PROSITE" id="PS51257">
    <property type="entry name" value="PROKAR_LIPOPROTEIN"/>
    <property type="match status" value="1"/>
</dbReference>
<dbReference type="EMBL" id="QWLB01000010">
    <property type="protein sequence ID" value="RIH93087.1"/>
    <property type="molecule type" value="Genomic_DNA"/>
</dbReference>
<reference evidence="1 2" key="1">
    <citation type="submission" date="2018-08" db="EMBL/GenBank/DDBJ databases">
        <title>Meiothermus granaticius genome AF-68 sequencing project.</title>
        <authorList>
            <person name="Da Costa M.S."/>
            <person name="Albuquerque L."/>
            <person name="Raposo P."/>
            <person name="Froufe H.J.C."/>
            <person name="Barroso C.S."/>
            <person name="Egas C."/>
        </authorList>
    </citation>
    <scope>NUCLEOTIDE SEQUENCE [LARGE SCALE GENOMIC DNA]</scope>
    <source>
        <strain evidence="1 2">AF-68</strain>
    </source>
</reference>
<evidence type="ECO:0000313" key="1">
    <source>
        <dbReference type="EMBL" id="RIH93087.1"/>
    </source>
</evidence>
<keyword evidence="2" id="KW-1185">Reference proteome</keyword>
<comment type="caution">
    <text evidence="1">The sequence shown here is derived from an EMBL/GenBank/DDBJ whole genome shotgun (WGS) entry which is preliminary data.</text>
</comment>
<protein>
    <recommendedName>
        <fullName evidence="3">Lipoprotein</fullName>
    </recommendedName>
</protein>
<accession>A0A399F8U2</accession>